<dbReference type="AlphaFoldDB" id="A0AA38L5V8"/>
<keyword evidence="3" id="KW-1185">Reference proteome</keyword>
<feature type="compositionally biased region" description="Basic and acidic residues" evidence="1">
    <location>
        <begin position="225"/>
        <end position="234"/>
    </location>
</feature>
<feature type="compositionally biased region" description="Basic and acidic residues" evidence="1">
    <location>
        <begin position="133"/>
        <end position="152"/>
    </location>
</feature>
<organism evidence="2 3">
    <name type="scientific">Lentinula aff. detonsa</name>
    <dbReference type="NCBI Taxonomy" id="2804958"/>
    <lineage>
        <taxon>Eukaryota</taxon>
        <taxon>Fungi</taxon>
        <taxon>Dikarya</taxon>
        <taxon>Basidiomycota</taxon>
        <taxon>Agaricomycotina</taxon>
        <taxon>Agaricomycetes</taxon>
        <taxon>Agaricomycetidae</taxon>
        <taxon>Agaricales</taxon>
        <taxon>Marasmiineae</taxon>
        <taxon>Omphalotaceae</taxon>
        <taxon>Lentinula</taxon>
    </lineage>
</organism>
<protein>
    <submittedName>
        <fullName evidence="2">Uncharacterized protein</fullName>
    </submittedName>
</protein>
<feature type="compositionally biased region" description="Low complexity" evidence="1">
    <location>
        <begin position="1"/>
        <end position="25"/>
    </location>
</feature>
<dbReference type="EMBL" id="MU793281">
    <property type="protein sequence ID" value="KAJ3788047.1"/>
    <property type="molecule type" value="Genomic_DNA"/>
</dbReference>
<sequence length="234" mass="25337">MKAITSARGGSTAAKGGAKLKTATLPSRKGVPSATTAKGVAPTVHEQTTNGNDNASHKENQVIVTSPEEGQHTEKHTEKHQDAVDEELTAQKYETNQEDVTEKANEEVYEGEFHESGVRMEEFHSQGEPLPESEAHSEAEHSEEPLSSEHESTTLSRPSPTPSADHSEELNHTASSSVREQETAPLGDNVDEAKEDIEHLVKLLELGKPQSIGGNTDDANIPDELDVHEIPDEE</sequence>
<evidence type="ECO:0000313" key="2">
    <source>
        <dbReference type="EMBL" id="KAJ3788047.1"/>
    </source>
</evidence>
<evidence type="ECO:0000256" key="1">
    <source>
        <dbReference type="SAM" id="MobiDB-lite"/>
    </source>
</evidence>
<feature type="region of interest" description="Disordered" evidence="1">
    <location>
        <begin position="205"/>
        <end position="234"/>
    </location>
</feature>
<proteinExistence type="predicted"/>
<feature type="compositionally biased region" description="Polar residues" evidence="1">
    <location>
        <begin position="45"/>
        <end position="54"/>
    </location>
</feature>
<comment type="caution">
    <text evidence="2">The sequence shown here is derived from an EMBL/GenBank/DDBJ whole genome shotgun (WGS) entry which is preliminary data.</text>
</comment>
<reference evidence="2" key="1">
    <citation type="submission" date="2022-08" db="EMBL/GenBank/DDBJ databases">
        <authorList>
            <consortium name="DOE Joint Genome Institute"/>
            <person name="Min B."/>
            <person name="Riley R."/>
            <person name="Sierra-Patev S."/>
            <person name="Naranjo-Ortiz M."/>
            <person name="Looney B."/>
            <person name="Konkel Z."/>
            <person name="Slot J.C."/>
            <person name="Sakamoto Y."/>
            <person name="Steenwyk J.L."/>
            <person name="Rokas A."/>
            <person name="Carro J."/>
            <person name="Camarero S."/>
            <person name="Ferreira P."/>
            <person name="Molpeceres G."/>
            <person name="Ruiz-Duenas F.J."/>
            <person name="Serrano A."/>
            <person name="Henrissat B."/>
            <person name="Drula E."/>
            <person name="Hughes K.W."/>
            <person name="Mata J.L."/>
            <person name="Ishikawa N.K."/>
            <person name="Vargas-Isla R."/>
            <person name="Ushijima S."/>
            <person name="Smith C.A."/>
            <person name="Ahrendt S."/>
            <person name="Andreopoulos W."/>
            <person name="He G."/>
            <person name="Labutti K."/>
            <person name="Lipzen A."/>
            <person name="Ng V."/>
            <person name="Sandor L."/>
            <person name="Barry K."/>
            <person name="Martinez A.T."/>
            <person name="Xiao Y."/>
            <person name="Gibbons J.G."/>
            <person name="Terashima K."/>
            <person name="Hibbett D.S."/>
            <person name="Grigoriev I.V."/>
        </authorList>
    </citation>
    <scope>NUCLEOTIDE SEQUENCE</scope>
    <source>
        <strain evidence="2">TFB10291</strain>
    </source>
</reference>
<feature type="compositionally biased region" description="Basic and acidic residues" evidence="1">
    <location>
        <begin position="69"/>
        <end position="83"/>
    </location>
</feature>
<feature type="compositionally biased region" description="Basic and acidic residues" evidence="1">
    <location>
        <begin position="100"/>
        <end position="125"/>
    </location>
</feature>
<feature type="region of interest" description="Disordered" evidence="1">
    <location>
        <begin position="1"/>
        <end position="193"/>
    </location>
</feature>
<accession>A0AA38L5V8</accession>
<dbReference type="Proteomes" id="UP001163798">
    <property type="component" value="Unassembled WGS sequence"/>
</dbReference>
<evidence type="ECO:0000313" key="3">
    <source>
        <dbReference type="Proteomes" id="UP001163798"/>
    </source>
</evidence>
<gene>
    <name evidence="2" type="ORF">GGU10DRAFT_347158</name>
</gene>
<name>A0AA38L5V8_9AGAR</name>